<dbReference type="RefSeq" id="WP_133582416.1">
    <property type="nucleotide sequence ID" value="NZ_SNYJ01000034.1"/>
</dbReference>
<dbReference type="AlphaFoldDB" id="A0A4R6TM85"/>
<proteinExistence type="predicted"/>
<dbReference type="Pfam" id="PF10543">
    <property type="entry name" value="ORF6N"/>
    <property type="match status" value="1"/>
</dbReference>
<dbReference type="Proteomes" id="UP000295632">
    <property type="component" value="Unassembled WGS sequence"/>
</dbReference>
<dbReference type="EMBL" id="SNYJ01000034">
    <property type="protein sequence ID" value="TDQ31898.1"/>
    <property type="molecule type" value="Genomic_DNA"/>
</dbReference>
<dbReference type="OrthoDB" id="9812611at2"/>
<gene>
    <name evidence="2" type="ORF">EV213_1343</name>
</gene>
<reference evidence="2 3" key="1">
    <citation type="submission" date="2019-03" db="EMBL/GenBank/DDBJ databases">
        <title>Genomic Encyclopedia of Type Strains, Phase IV (KMG-IV): sequencing the most valuable type-strain genomes for metagenomic binning, comparative biology and taxonomic classification.</title>
        <authorList>
            <person name="Goeker M."/>
        </authorList>
    </citation>
    <scope>NUCLEOTIDE SEQUENCE [LARGE SCALE GENOMIC DNA]</scope>
    <source>
        <strain evidence="2 3">DSM 28697</strain>
    </source>
</reference>
<protein>
    <submittedName>
        <fullName evidence="2">ORF6N domain-containing protein</fullName>
    </submittedName>
</protein>
<dbReference type="InterPro" id="IPR018873">
    <property type="entry name" value="KilA-N_DNA-bd_domain"/>
</dbReference>
<name>A0A4R6TM85_9BACI</name>
<organism evidence="2 3">
    <name type="scientific">Aureibacillus halotolerans</name>
    <dbReference type="NCBI Taxonomy" id="1508390"/>
    <lineage>
        <taxon>Bacteria</taxon>
        <taxon>Bacillati</taxon>
        <taxon>Bacillota</taxon>
        <taxon>Bacilli</taxon>
        <taxon>Bacillales</taxon>
        <taxon>Bacillaceae</taxon>
        <taxon>Aureibacillus</taxon>
    </lineage>
</organism>
<evidence type="ECO:0000313" key="2">
    <source>
        <dbReference type="EMBL" id="TDQ31898.1"/>
    </source>
</evidence>
<evidence type="ECO:0000259" key="1">
    <source>
        <dbReference type="Pfam" id="PF10543"/>
    </source>
</evidence>
<accession>A0A4R6TM85</accession>
<feature type="domain" description="KilA-N DNA-binding" evidence="1">
    <location>
        <begin position="18"/>
        <end position="96"/>
    </location>
</feature>
<evidence type="ECO:0000313" key="3">
    <source>
        <dbReference type="Proteomes" id="UP000295632"/>
    </source>
</evidence>
<keyword evidence="3" id="KW-1185">Reference proteome</keyword>
<sequence length="168" mass="19638">MNNVVQLNVQEQSRPPVIKEYNGERVVTFKDIDQLHERSAGTAARNFSQHRERFVPGEDFHVITYDEARFTNFVERPNSQGLTLVTESGYLMLVKSFTDDLAWEVQRQLVKVYFSSTQEVPMSDYEKLMLTMKTAVHHGEKIEDLTQKYTKIEHTVDNLLTSEHCKRR</sequence>
<comment type="caution">
    <text evidence="2">The sequence shown here is derived from an EMBL/GenBank/DDBJ whole genome shotgun (WGS) entry which is preliminary data.</text>
</comment>